<dbReference type="Pfam" id="PF13426">
    <property type="entry name" value="PAS_9"/>
    <property type="match status" value="1"/>
</dbReference>
<keyword evidence="7" id="KW-0812">Transmembrane</keyword>
<evidence type="ECO:0000313" key="12">
    <source>
        <dbReference type="EMBL" id="TMQ78931.1"/>
    </source>
</evidence>
<feature type="domain" description="PAC" evidence="10">
    <location>
        <begin position="872"/>
        <end position="922"/>
    </location>
</feature>
<dbReference type="PRINTS" id="PR00344">
    <property type="entry name" value="BCTRLSENSOR"/>
</dbReference>
<feature type="domain" description="PAC" evidence="10">
    <location>
        <begin position="614"/>
        <end position="667"/>
    </location>
</feature>
<dbReference type="Gene3D" id="6.10.340.10">
    <property type="match status" value="1"/>
</dbReference>
<dbReference type="Gene3D" id="1.10.287.130">
    <property type="match status" value="1"/>
</dbReference>
<evidence type="ECO:0000259" key="8">
    <source>
        <dbReference type="PROSITE" id="PS50109"/>
    </source>
</evidence>
<dbReference type="AlphaFoldDB" id="A0A5S4ETS6"/>
<evidence type="ECO:0000256" key="7">
    <source>
        <dbReference type="SAM" id="Phobius"/>
    </source>
</evidence>
<dbReference type="Pfam" id="PF08448">
    <property type="entry name" value="PAS_4"/>
    <property type="match status" value="1"/>
</dbReference>
<accession>A0A5S4ETS6</accession>
<dbReference type="InterPro" id="IPR001610">
    <property type="entry name" value="PAC"/>
</dbReference>
<evidence type="ECO:0000256" key="6">
    <source>
        <dbReference type="ARBA" id="ARBA00022777"/>
    </source>
</evidence>
<evidence type="ECO:0000256" key="1">
    <source>
        <dbReference type="ARBA" id="ARBA00000085"/>
    </source>
</evidence>
<dbReference type="OrthoDB" id="9177862at2"/>
<dbReference type="InterPro" id="IPR000014">
    <property type="entry name" value="PAS"/>
</dbReference>
<dbReference type="RefSeq" id="WP_138677179.1">
    <property type="nucleotide sequence ID" value="NZ_SWAD01000001.1"/>
</dbReference>
<dbReference type="InterPro" id="IPR013656">
    <property type="entry name" value="PAS_4"/>
</dbReference>
<dbReference type="EMBL" id="SWAD01000001">
    <property type="protein sequence ID" value="TMQ78931.1"/>
    <property type="molecule type" value="Genomic_DNA"/>
</dbReference>
<dbReference type="GO" id="GO:0007165">
    <property type="term" value="P:signal transduction"/>
    <property type="evidence" value="ECO:0007669"/>
    <property type="project" value="InterPro"/>
</dbReference>
<evidence type="ECO:0000256" key="3">
    <source>
        <dbReference type="ARBA" id="ARBA00012438"/>
    </source>
</evidence>
<dbReference type="InterPro" id="IPR036890">
    <property type="entry name" value="HATPase_C_sf"/>
</dbReference>
<dbReference type="InterPro" id="IPR003594">
    <property type="entry name" value="HATPase_dom"/>
</dbReference>
<dbReference type="InterPro" id="IPR029016">
    <property type="entry name" value="GAF-like_dom_sf"/>
</dbReference>
<dbReference type="EC" id="2.7.13.3" evidence="3"/>
<dbReference type="Pfam" id="PF08447">
    <property type="entry name" value="PAS_3"/>
    <property type="match status" value="1"/>
</dbReference>
<dbReference type="InterPro" id="IPR005467">
    <property type="entry name" value="His_kinase_dom"/>
</dbReference>
<comment type="subcellular location">
    <subcellularLocation>
        <location evidence="2">Membrane</location>
    </subcellularLocation>
</comment>
<dbReference type="InterPro" id="IPR052162">
    <property type="entry name" value="Sensor_kinase/Photoreceptor"/>
</dbReference>
<protein>
    <recommendedName>
        <fullName evidence="3">histidine kinase</fullName>
        <ecNumber evidence="3">2.7.13.3</ecNumber>
    </recommendedName>
</protein>
<dbReference type="InterPro" id="IPR003018">
    <property type="entry name" value="GAF"/>
</dbReference>
<gene>
    <name evidence="12" type="ORF">ACCUM_0528</name>
</gene>
<feature type="domain" description="Histidine kinase" evidence="8">
    <location>
        <begin position="960"/>
        <end position="1192"/>
    </location>
</feature>
<dbReference type="CDD" id="cd00130">
    <property type="entry name" value="PAS"/>
    <property type="match status" value="3"/>
</dbReference>
<evidence type="ECO:0000259" key="9">
    <source>
        <dbReference type="PROSITE" id="PS50112"/>
    </source>
</evidence>
<dbReference type="PROSITE" id="PS50885">
    <property type="entry name" value="HAMP"/>
    <property type="match status" value="1"/>
</dbReference>
<comment type="catalytic activity">
    <reaction evidence="1">
        <text>ATP + protein L-histidine = ADP + protein N-phospho-L-histidine.</text>
        <dbReference type="EC" id="2.7.13.3"/>
    </reaction>
</comment>
<dbReference type="PANTHER" id="PTHR43304">
    <property type="entry name" value="PHYTOCHROME-LIKE PROTEIN CPH1"/>
    <property type="match status" value="1"/>
</dbReference>
<feature type="transmembrane region" description="Helical" evidence="7">
    <location>
        <begin position="259"/>
        <end position="278"/>
    </location>
</feature>
<dbReference type="Pfam" id="PF13185">
    <property type="entry name" value="GAF_2"/>
    <property type="match status" value="1"/>
</dbReference>
<dbReference type="CDD" id="cd06225">
    <property type="entry name" value="HAMP"/>
    <property type="match status" value="1"/>
</dbReference>
<feature type="domain" description="PAS" evidence="9">
    <location>
        <begin position="668"/>
        <end position="722"/>
    </location>
</feature>
<dbReference type="InterPro" id="IPR035965">
    <property type="entry name" value="PAS-like_dom_sf"/>
</dbReference>
<comment type="caution">
    <text evidence="12">The sequence shown here is derived from an EMBL/GenBank/DDBJ whole genome shotgun (WGS) entry which is preliminary data.</text>
</comment>
<dbReference type="Pfam" id="PF00672">
    <property type="entry name" value="HAMP"/>
    <property type="match status" value="1"/>
</dbReference>
<dbReference type="SMART" id="SM00304">
    <property type="entry name" value="HAMP"/>
    <property type="match status" value="1"/>
</dbReference>
<feature type="transmembrane region" description="Helical" evidence="7">
    <location>
        <begin position="20"/>
        <end position="41"/>
    </location>
</feature>
<keyword evidence="7" id="KW-1133">Transmembrane helix</keyword>
<dbReference type="GO" id="GO:0004673">
    <property type="term" value="F:protein histidine kinase activity"/>
    <property type="evidence" value="ECO:0007669"/>
    <property type="project" value="UniProtKB-EC"/>
</dbReference>
<dbReference type="PANTHER" id="PTHR43304:SF1">
    <property type="entry name" value="PAC DOMAIN-CONTAINING PROTEIN"/>
    <property type="match status" value="1"/>
</dbReference>
<feature type="domain" description="PAC" evidence="10">
    <location>
        <begin position="745"/>
        <end position="797"/>
    </location>
</feature>
<evidence type="ECO:0000256" key="2">
    <source>
        <dbReference type="ARBA" id="ARBA00004370"/>
    </source>
</evidence>
<dbReference type="InterPro" id="IPR013655">
    <property type="entry name" value="PAS_fold_3"/>
</dbReference>
<dbReference type="SUPFAM" id="SSF55781">
    <property type="entry name" value="GAF domain-like"/>
    <property type="match status" value="1"/>
</dbReference>
<dbReference type="SUPFAM" id="SSF55874">
    <property type="entry name" value="ATPase domain of HSP90 chaperone/DNA topoisomerase II/histidine kinase"/>
    <property type="match status" value="1"/>
</dbReference>
<keyword evidence="13" id="KW-1185">Reference proteome</keyword>
<dbReference type="GO" id="GO:0016020">
    <property type="term" value="C:membrane"/>
    <property type="evidence" value="ECO:0007669"/>
    <property type="project" value="UniProtKB-SubCell"/>
</dbReference>
<proteinExistence type="predicted"/>
<evidence type="ECO:0000256" key="5">
    <source>
        <dbReference type="ARBA" id="ARBA00022679"/>
    </source>
</evidence>
<dbReference type="SMART" id="SM00086">
    <property type="entry name" value="PAC"/>
    <property type="match status" value="3"/>
</dbReference>
<dbReference type="PROSITE" id="PS50113">
    <property type="entry name" value="PAC"/>
    <property type="match status" value="3"/>
</dbReference>
<feature type="domain" description="HAMP" evidence="11">
    <location>
        <begin position="284"/>
        <end position="337"/>
    </location>
</feature>
<dbReference type="InterPro" id="IPR004358">
    <property type="entry name" value="Sig_transdc_His_kin-like_C"/>
</dbReference>
<reference evidence="12 13" key="1">
    <citation type="submission" date="2019-04" db="EMBL/GenBank/DDBJ databases">
        <title>A novel phosphate-accumulating bacterium identified in bioreactor for phosphate removal from wastewater.</title>
        <authorList>
            <person name="Kotlyarov R.Y."/>
            <person name="Beletsky A.V."/>
            <person name="Kallistova A.Y."/>
            <person name="Dorofeev A.G."/>
            <person name="Nikolaev Y.Y."/>
            <person name="Pimenov N.V."/>
            <person name="Ravin N.V."/>
            <person name="Mardanov A.V."/>
        </authorList>
    </citation>
    <scope>NUCLEOTIDE SEQUENCE [LARGE SCALE GENOMIC DNA]</scope>
    <source>
        <strain evidence="12 13">Bin19</strain>
    </source>
</reference>
<keyword evidence="7" id="KW-0472">Membrane</keyword>
<evidence type="ECO:0000259" key="11">
    <source>
        <dbReference type="PROSITE" id="PS50885"/>
    </source>
</evidence>
<dbReference type="SUPFAM" id="SSF55785">
    <property type="entry name" value="PYP-like sensor domain (PAS domain)"/>
    <property type="match status" value="3"/>
</dbReference>
<evidence type="ECO:0000256" key="4">
    <source>
        <dbReference type="ARBA" id="ARBA00022553"/>
    </source>
</evidence>
<dbReference type="Proteomes" id="UP000306324">
    <property type="component" value="Unassembled WGS sequence"/>
</dbReference>
<organism evidence="12 13">
    <name type="scientific">Candidatus Accumulibacter phosphatis</name>
    <dbReference type="NCBI Taxonomy" id="327160"/>
    <lineage>
        <taxon>Bacteria</taxon>
        <taxon>Pseudomonadati</taxon>
        <taxon>Pseudomonadota</taxon>
        <taxon>Betaproteobacteria</taxon>
        <taxon>Candidatus Accumulibacter</taxon>
    </lineage>
</organism>
<name>A0A5S4ETS6_9PROT</name>
<dbReference type="InterPro" id="IPR003660">
    <property type="entry name" value="HAMP_dom"/>
</dbReference>
<evidence type="ECO:0000313" key="13">
    <source>
        <dbReference type="Proteomes" id="UP000306324"/>
    </source>
</evidence>
<dbReference type="Gene3D" id="3.30.450.40">
    <property type="match status" value="1"/>
</dbReference>
<feature type="domain" description="PAS" evidence="9">
    <location>
        <begin position="798"/>
        <end position="865"/>
    </location>
</feature>
<dbReference type="InterPro" id="IPR000700">
    <property type="entry name" value="PAS-assoc_C"/>
</dbReference>
<dbReference type="Pfam" id="PF02518">
    <property type="entry name" value="HATPase_c"/>
    <property type="match status" value="1"/>
</dbReference>
<sequence>MNFLSRLRERAKASLAVRLALLMGALASATATFLAALSFLVSQRLITENARIAFDSQTEVVARQLEFEIRSLDRMLRAMAANAFISNGLVDSLGRDQYLIPFLRDQAFPGAWEGELWLVDFEGKPIAANDPDWRFDHQGSLALRAALAGGHVQVELAHQENLLFVAPVVFPPTGSIEGAVVAVLKYESLLTDSGMLMGQGGCLMLRMGEREIPIPEGCHRGSDPPMLFRRLDLPESFLPLRPELQLYTNSETVSVATHYLIAGYFLVGGAVVLLVFLVSKRLSARIVEPLARLSETADSIVSLQRLDLRAPELGADESARLSRSFNKMVESLQLAQAHLIDDIARREQIEEALRRSNRQLRMISDCNQVLIRSSDESELVNTVCRIIVEVGGYHRAHVVYSEGDKARTPRPVVAQSSHKEGILDEWNIGSADSECAGRSHGMVMRSGQPCVIKDIDSDPRFTPGCVAVGERDYAALFALPLLAQSGTLGVLNIFSATAHAFDRDEIVLLSELAGDLAFGIGVLRVRVERDQADKALCESAFVLRRSQEVGGLGSYYFDVRAGTWISSETLDQIFGIDGSFPKTVAGWTDLVHPEDRKDMLEHLGDHVLARGNRFDRQYRILRYSDGQERWVHGLGELEFDEHGVAIKMIGTIRDITASKQADRALLESEHKYRELVENANIIIVRLNSQGMIIFINEFGLEFFGYSEEELLGQHVVGTIVPPFADDGTDLRAIVQDLVLDPGQFTHHSNENMCRNGKRVWIAWTNKAICDAQGQVQEIFSVGLDITERRRAEAALRESEERFAKAFHLSPAPMGISEIESSRFIDVNVKFERMLDYGREELIGNTAKELGVWVDPEARERMIAQLCRDGFFPETPMRFRTRTGDVREALYAAETLRLGDERVLLSLIFDVTERKRAEEELQRHRDHLEELVAERTTELRRAMTQLVQSEKLAALGHLVAGVAHELSTPLGNTRLVASLFAGQLREIADAFATGTLRRSQMDEFLGQGREAVVLLERNSARAADLIGHFKQVAVDQSSARRRSFDLGQLVEEMLVTLRLTFKHTRHRIDVDIPAGLVMDSYPGPLEQVITNLVTNSLVHGFEGIDEGRIELQAQALGEQQLVIRYLDNGVGIATETLNRIFEPFFTTRLGQGGSGLGLYIVYNLVTGILGGTVEVASSPGHGVGITLMLPRSAQERSVPA</sequence>
<dbReference type="PROSITE" id="PS50109">
    <property type="entry name" value="HIS_KIN"/>
    <property type="match status" value="1"/>
</dbReference>
<keyword evidence="6" id="KW-0418">Kinase</keyword>
<dbReference type="Gene3D" id="3.30.450.20">
    <property type="entry name" value="PAS domain"/>
    <property type="match status" value="3"/>
</dbReference>
<dbReference type="NCBIfam" id="TIGR00229">
    <property type="entry name" value="sensory_box"/>
    <property type="match status" value="3"/>
</dbReference>
<keyword evidence="5" id="KW-0808">Transferase</keyword>
<dbReference type="SMART" id="SM00387">
    <property type="entry name" value="HATPase_c"/>
    <property type="match status" value="1"/>
</dbReference>
<dbReference type="Gene3D" id="2.10.70.100">
    <property type="match status" value="1"/>
</dbReference>
<dbReference type="SMART" id="SM00091">
    <property type="entry name" value="PAS"/>
    <property type="match status" value="2"/>
</dbReference>
<evidence type="ECO:0000259" key="10">
    <source>
        <dbReference type="PROSITE" id="PS50113"/>
    </source>
</evidence>
<dbReference type="PROSITE" id="PS50112">
    <property type="entry name" value="PAS"/>
    <property type="match status" value="2"/>
</dbReference>
<dbReference type="Gene3D" id="3.30.565.10">
    <property type="entry name" value="Histidine kinase-like ATPase, C-terminal domain"/>
    <property type="match status" value="1"/>
</dbReference>
<keyword evidence="4" id="KW-0597">Phosphoprotein</keyword>